<protein>
    <submittedName>
        <fullName evidence="1">Uncharacterized protein</fullName>
    </submittedName>
</protein>
<dbReference type="Proteomes" id="UP000295764">
    <property type="component" value="Unassembled WGS sequence"/>
</dbReference>
<organism evidence="1 2">
    <name type="scientific">Curtobacterium flaccumfaciens</name>
    <dbReference type="NCBI Taxonomy" id="2035"/>
    <lineage>
        <taxon>Bacteria</taxon>
        <taxon>Bacillati</taxon>
        <taxon>Actinomycetota</taxon>
        <taxon>Actinomycetes</taxon>
        <taxon>Micrococcales</taxon>
        <taxon>Microbacteriaceae</taxon>
        <taxon>Curtobacterium</taxon>
    </lineage>
</organism>
<proteinExistence type="predicted"/>
<name>A0A4R6DJG0_9MICO</name>
<comment type="caution">
    <text evidence="1">The sequence shown here is derived from an EMBL/GenBank/DDBJ whole genome shotgun (WGS) entry which is preliminary data.</text>
</comment>
<gene>
    <name evidence="1" type="ORF">EDF64_104234</name>
</gene>
<sequence>MTDPTPASPGFATDVRPLFRQQDRDSMLRAFDLWNVDDVRRHQDAIFARLADGTMPCDGAWPPSDLAVLRAWIDGGSRP</sequence>
<evidence type="ECO:0000313" key="2">
    <source>
        <dbReference type="Proteomes" id="UP000295764"/>
    </source>
</evidence>
<reference evidence="1 2" key="1">
    <citation type="submission" date="2019-03" db="EMBL/GenBank/DDBJ databases">
        <title>Genomic analyses of the natural microbiome of Caenorhabditis elegans.</title>
        <authorList>
            <person name="Samuel B."/>
        </authorList>
    </citation>
    <scope>NUCLEOTIDE SEQUENCE [LARGE SCALE GENOMIC DNA]</scope>
    <source>
        <strain evidence="1 2">JUb65</strain>
    </source>
</reference>
<dbReference type="OrthoDB" id="8236516at2"/>
<dbReference type="EMBL" id="SNVW01000004">
    <property type="protein sequence ID" value="TDN44830.1"/>
    <property type="molecule type" value="Genomic_DNA"/>
</dbReference>
<evidence type="ECO:0000313" key="1">
    <source>
        <dbReference type="EMBL" id="TDN44830.1"/>
    </source>
</evidence>
<accession>A0A4R6DJG0</accession>
<dbReference type="AlphaFoldDB" id="A0A4R6DJG0"/>
<dbReference type="RefSeq" id="WP_133519496.1">
    <property type="nucleotide sequence ID" value="NZ_SNVW01000004.1"/>
</dbReference>